<dbReference type="GO" id="GO:0008270">
    <property type="term" value="F:zinc ion binding"/>
    <property type="evidence" value="ECO:0007669"/>
    <property type="project" value="UniProtKB-KW"/>
</dbReference>
<dbReference type="PANTHER" id="PTHR24379">
    <property type="entry name" value="KRAB AND ZINC FINGER DOMAIN-CONTAINING"/>
    <property type="match status" value="1"/>
</dbReference>
<evidence type="ECO:0000256" key="1">
    <source>
        <dbReference type="ARBA" id="ARBA00022723"/>
    </source>
</evidence>
<dbReference type="SUPFAM" id="SSF57667">
    <property type="entry name" value="beta-beta-alpha zinc fingers"/>
    <property type="match status" value="2"/>
</dbReference>
<feature type="domain" description="C2H2-type" evidence="6">
    <location>
        <begin position="72"/>
        <end position="100"/>
    </location>
</feature>
<keyword evidence="2" id="KW-0677">Repeat</keyword>
<keyword evidence="8" id="KW-1185">Reference proteome</keyword>
<reference evidence="7" key="2">
    <citation type="submission" date="2020-11" db="EMBL/GenBank/DDBJ databases">
        <authorList>
            <person name="McCartney M.A."/>
            <person name="Auch B."/>
            <person name="Kono T."/>
            <person name="Mallez S."/>
            <person name="Becker A."/>
            <person name="Gohl D.M."/>
            <person name="Silverstein K.A.T."/>
            <person name="Koren S."/>
            <person name="Bechman K.B."/>
            <person name="Herman A."/>
            <person name="Abrahante J.E."/>
            <person name="Garbe J."/>
        </authorList>
    </citation>
    <scope>NUCLEOTIDE SEQUENCE</scope>
    <source>
        <strain evidence="7">Duluth1</strain>
        <tissue evidence="7">Whole animal</tissue>
    </source>
</reference>
<comment type="caution">
    <text evidence="7">The sequence shown here is derived from an EMBL/GenBank/DDBJ whole genome shotgun (WGS) entry which is preliminary data.</text>
</comment>
<evidence type="ECO:0000259" key="6">
    <source>
        <dbReference type="PROSITE" id="PS50157"/>
    </source>
</evidence>
<name>A0A9D4F5C6_DREPO</name>
<dbReference type="SMART" id="SM00355">
    <property type="entry name" value="ZnF_C2H2"/>
    <property type="match status" value="2"/>
</dbReference>
<proteinExistence type="predicted"/>
<feature type="domain" description="C2H2-type" evidence="6">
    <location>
        <begin position="13"/>
        <end position="41"/>
    </location>
</feature>
<dbReference type="EMBL" id="JAIWYP010000007">
    <property type="protein sequence ID" value="KAH3792654.1"/>
    <property type="molecule type" value="Genomic_DNA"/>
</dbReference>
<organism evidence="7 8">
    <name type="scientific">Dreissena polymorpha</name>
    <name type="common">Zebra mussel</name>
    <name type="synonym">Mytilus polymorpha</name>
    <dbReference type="NCBI Taxonomy" id="45954"/>
    <lineage>
        <taxon>Eukaryota</taxon>
        <taxon>Metazoa</taxon>
        <taxon>Spiralia</taxon>
        <taxon>Lophotrochozoa</taxon>
        <taxon>Mollusca</taxon>
        <taxon>Bivalvia</taxon>
        <taxon>Autobranchia</taxon>
        <taxon>Heteroconchia</taxon>
        <taxon>Euheterodonta</taxon>
        <taxon>Imparidentia</taxon>
        <taxon>Neoheterodontei</taxon>
        <taxon>Myida</taxon>
        <taxon>Dreissenoidea</taxon>
        <taxon>Dreissenidae</taxon>
        <taxon>Dreissena</taxon>
    </lineage>
</organism>
<dbReference type="Gene3D" id="3.30.160.60">
    <property type="entry name" value="Classic Zinc Finger"/>
    <property type="match status" value="2"/>
</dbReference>
<keyword evidence="3 5" id="KW-0863">Zinc-finger</keyword>
<evidence type="ECO:0000313" key="7">
    <source>
        <dbReference type="EMBL" id="KAH3792654.1"/>
    </source>
</evidence>
<dbReference type="AlphaFoldDB" id="A0A9D4F5C6"/>
<evidence type="ECO:0000256" key="5">
    <source>
        <dbReference type="PROSITE-ProRule" id="PRU00042"/>
    </source>
</evidence>
<protein>
    <recommendedName>
        <fullName evidence="6">C2H2-type domain-containing protein</fullName>
    </recommendedName>
</protein>
<keyword evidence="4" id="KW-0862">Zinc</keyword>
<dbReference type="InterPro" id="IPR036236">
    <property type="entry name" value="Znf_C2H2_sf"/>
</dbReference>
<evidence type="ECO:0000256" key="4">
    <source>
        <dbReference type="ARBA" id="ARBA00022833"/>
    </source>
</evidence>
<dbReference type="Proteomes" id="UP000828390">
    <property type="component" value="Unassembled WGS sequence"/>
</dbReference>
<dbReference type="PANTHER" id="PTHR24379:SF121">
    <property type="entry name" value="C2H2-TYPE DOMAIN-CONTAINING PROTEIN"/>
    <property type="match status" value="1"/>
</dbReference>
<dbReference type="PROSITE" id="PS00028">
    <property type="entry name" value="ZINC_FINGER_C2H2_1"/>
    <property type="match status" value="1"/>
</dbReference>
<dbReference type="InterPro" id="IPR013087">
    <property type="entry name" value="Znf_C2H2_type"/>
</dbReference>
<keyword evidence="1" id="KW-0479">Metal-binding</keyword>
<evidence type="ECO:0000256" key="3">
    <source>
        <dbReference type="ARBA" id="ARBA00022771"/>
    </source>
</evidence>
<accession>A0A9D4F5C6</accession>
<dbReference type="PROSITE" id="PS50157">
    <property type="entry name" value="ZINC_FINGER_C2H2_2"/>
    <property type="match status" value="2"/>
</dbReference>
<evidence type="ECO:0000256" key="2">
    <source>
        <dbReference type="ARBA" id="ARBA00022737"/>
    </source>
</evidence>
<reference evidence="7" key="1">
    <citation type="journal article" date="2019" name="bioRxiv">
        <title>The Genome of the Zebra Mussel, Dreissena polymorpha: A Resource for Invasive Species Research.</title>
        <authorList>
            <person name="McCartney M.A."/>
            <person name="Auch B."/>
            <person name="Kono T."/>
            <person name="Mallez S."/>
            <person name="Zhang Y."/>
            <person name="Obille A."/>
            <person name="Becker A."/>
            <person name="Abrahante J.E."/>
            <person name="Garbe J."/>
            <person name="Badalamenti J.P."/>
            <person name="Herman A."/>
            <person name="Mangelson H."/>
            <person name="Liachko I."/>
            <person name="Sullivan S."/>
            <person name="Sone E.D."/>
            <person name="Koren S."/>
            <person name="Silverstein K.A.T."/>
            <person name="Beckman K.B."/>
            <person name="Gohl D.M."/>
        </authorList>
    </citation>
    <scope>NUCLEOTIDE SEQUENCE</scope>
    <source>
        <strain evidence="7">Duluth1</strain>
        <tissue evidence="7">Whole animal</tissue>
    </source>
</reference>
<dbReference type="Pfam" id="PF00096">
    <property type="entry name" value="zf-C2H2"/>
    <property type="match status" value="2"/>
</dbReference>
<sequence>MHEQSMHFHAKPFKCRDCSKTCKRKYQLNMHMWKNHGKETSFECDKYQKRFQIKYKFQIHQKACNSQSNRRVMCEICIKTFKNESSLRKHVTVIQRAETFKYDVCDTAFKRKDHFTRHL</sequence>
<evidence type="ECO:0000313" key="8">
    <source>
        <dbReference type="Proteomes" id="UP000828390"/>
    </source>
</evidence>
<gene>
    <name evidence="7" type="ORF">DPMN_146151</name>
</gene>